<dbReference type="RefSeq" id="WP_264843868.1">
    <property type="nucleotide sequence ID" value="NZ_AP025628.1"/>
</dbReference>
<accession>A0AA35CJS7</accession>
<organism evidence="1 2">
    <name type="scientific">Caldinitratiruptor microaerophilus</name>
    <dbReference type="NCBI Taxonomy" id="671077"/>
    <lineage>
        <taxon>Bacteria</taxon>
        <taxon>Bacillati</taxon>
        <taxon>Bacillota</taxon>
        <taxon>Clostridia</taxon>
        <taxon>Eubacteriales</taxon>
        <taxon>Symbiobacteriaceae</taxon>
        <taxon>Caldinitratiruptor</taxon>
    </lineage>
</organism>
<dbReference type="EMBL" id="AP025628">
    <property type="protein sequence ID" value="BDG59769.1"/>
    <property type="molecule type" value="Genomic_DNA"/>
</dbReference>
<name>A0AA35CJS7_9FIRM</name>
<dbReference type="Proteomes" id="UP001163687">
    <property type="component" value="Chromosome"/>
</dbReference>
<evidence type="ECO:0000313" key="1">
    <source>
        <dbReference type="EMBL" id="BDG59769.1"/>
    </source>
</evidence>
<evidence type="ECO:0000313" key="2">
    <source>
        <dbReference type="Proteomes" id="UP001163687"/>
    </source>
</evidence>
<protein>
    <submittedName>
        <fullName evidence="1">Uncharacterized protein</fullName>
    </submittedName>
</protein>
<gene>
    <name evidence="1" type="ORF">caldi_08590</name>
</gene>
<reference evidence="1" key="1">
    <citation type="submission" date="2022-03" db="EMBL/GenBank/DDBJ databases">
        <title>Complete genome sequence of Caldinitratiruptor microaerophilus.</title>
        <authorList>
            <person name="Mukaiyama R."/>
            <person name="Nishiyama T."/>
            <person name="Ueda K."/>
        </authorList>
    </citation>
    <scope>NUCLEOTIDE SEQUENCE</scope>
    <source>
        <strain evidence="1">JCM 16183</strain>
    </source>
</reference>
<dbReference type="AlphaFoldDB" id="A0AA35CJS7"/>
<dbReference type="KEGG" id="cmic:caldi_08590"/>
<sequence>MPSSPDEAARQYRAALLALAQHEEARTLATQAAHEARVALSAVAPGHPYLGMSPEEITHSLGGLGLHPLQALVEIFLRSSESARSVSPEAALLAGSLAVTQARLVGSPPVGTVLRRVLEVASRQALPAPEP</sequence>
<proteinExistence type="predicted"/>
<keyword evidence="2" id="KW-1185">Reference proteome</keyword>